<keyword evidence="4" id="KW-1185">Reference proteome</keyword>
<reference evidence="3 4" key="1">
    <citation type="submission" date="2016-10" db="EMBL/GenBank/DDBJ databases">
        <authorList>
            <person name="de Groot N.N."/>
        </authorList>
    </citation>
    <scope>NUCLEOTIDE SEQUENCE [LARGE SCALE GENOMIC DNA]</scope>
    <source>
        <strain evidence="3 4">DSM 797</strain>
    </source>
</reference>
<name>A0A1G9RY13_9FIRM</name>
<dbReference type="PROSITE" id="PS51170">
    <property type="entry name" value="CW"/>
    <property type="match status" value="2"/>
</dbReference>
<evidence type="ECO:0000256" key="2">
    <source>
        <dbReference type="PROSITE-ProRule" id="PRU00591"/>
    </source>
</evidence>
<feature type="repeat" description="Cell wall-binding" evidence="2">
    <location>
        <begin position="18"/>
        <end position="37"/>
    </location>
</feature>
<sequence length="58" mass="6500">WKSVNGTWYYLKNSGAMATGWQMISGKWYYLYSSGAMAKNTVIDGWKINSSGVATKIK</sequence>
<evidence type="ECO:0000313" key="3">
    <source>
        <dbReference type="EMBL" id="SDM27917.1"/>
    </source>
</evidence>
<feature type="non-terminal residue" evidence="3">
    <location>
        <position position="1"/>
    </location>
</feature>
<dbReference type="AlphaFoldDB" id="A0A1G9RY13"/>
<evidence type="ECO:0000256" key="1">
    <source>
        <dbReference type="ARBA" id="ARBA00022737"/>
    </source>
</evidence>
<gene>
    <name evidence="3" type="ORF">SAMN04515677_1083</name>
</gene>
<proteinExistence type="predicted"/>
<dbReference type="STRING" id="1121325.SAMN04515677_1083"/>
<dbReference type="Gene3D" id="2.10.270.10">
    <property type="entry name" value="Cholin Binding"/>
    <property type="match status" value="1"/>
</dbReference>
<protein>
    <submittedName>
        <fullName evidence="3">Putative cell wall binding repeat-containing protein</fullName>
    </submittedName>
</protein>
<feature type="repeat" description="Cell wall-binding" evidence="2">
    <location>
        <begin position="1"/>
        <end position="17"/>
    </location>
</feature>
<dbReference type="InterPro" id="IPR018337">
    <property type="entry name" value="Cell_wall/Cho-bd_repeat"/>
</dbReference>
<accession>A0A1G9RY13</accession>
<dbReference type="Pfam" id="PF19127">
    <property type="entry name" value="Choline_bind_3"/>
    <property type="match status" value="1"/>
</dbReference>
<evidence type="ECO:0000313" key="4">
    <source>
        <dbReference type="Proteomes" id="UP000199068"/>
    </source>
</evidence>
<dbReference type="Proteomes" id="UP000199068">
    <property type="component" value="Unassembled WGS sequence"/>
</dbReference>
<dbReference type="EMBL" id="FNGW01000008">
    <property type="protein sequence ID" value="SDM27917.1"/>
    <property type="molecule type" value="Genomic_DNA"/>
</dbReference>
<dbReference type="SUPFAM" id="SSF69360">
    <property type="entry name" value="Cell wall binding repeat"/>
    <property type="match status" value="1"/>
</dbReference>
<organism evidence="3 4">
    <name type="scientific">Romboutsia lituseburensis DSM 797</name>
    <dbReference type="NCBI Taxonomy" id="1121325"/>
    <lineage>
        <taxon>Bacteria</taxon>
        <taxon>Bacillati</taxon>
        <taxon>Bacillota</taxon>
        <taxon>Clostridia</taxon>
        <taxon>Peptostreptococcales</taxon>
        <taxon>Peptostreptococcaceae</taxon>
        <taxon>Romboutsia</taxon>
    </lineage>
</organism>
<keyword evidence="1" id="KW-0677">Repeat</keyword>